<protein>
    <recommendedName>
        <fullName evidence="4">Phytanoyl-CoA dioxygenase</fullName>
    </recommendedName>
</protein>
<dbReference type="PANTHER" id="PTHR31630">
    <property type="entry name" value="PHYTANOYL-COA DIOXYGENASE-RELATED-RELATED"/>
    <property type="match status" value="1"/>
</dbReference>
<dbReference type="SUPFAM" id="SSF51197">
    <property type="entry name" value="Clavaminate synthase-like"/>
    <property type="match status" value="1"/>
</dbReference>
<dbReference type="InterPro" id="IPR008775">
    <property type="entry name" value="Phytyl_CoA_dOase-like"/>
</dbReference>
<accession>A0ABR4JID8</accession>
<evidence type="ECO:0008006" key="4">
    <source>
        <dbReference type="Google" id="ProtNLM"/>
    </source>
</evidence>
<dbReference type="Pfam" id="PF05721">
    <property type="entry name" value="PhyH"/>
    <property type="match status" value="1"/>
</dbReference>
<keyword evidence="3" id="KW-1185">Reference proteome</keyword>
<proteinExistence type="predicted"/>
<evidence type="ECO:0000256" key="1">
    <source>
        <dbReference type="ARBA" id="ARBA00005179"/>
    </source>
</evidence>
<dbReference type="Gene3D" id="2.60.120.620">
    <property type="entry name" value="q2cbj1_9rhob like domain"/>
    <property type="match status" value="1"/>
</dbReference>
<sequence length="362" mass="40649">MAPAAVAPTSTVDLSTYTSGYLKTSHGIQHDYATTKIGGATDILAKQAQQGVVFGDWRDEFFSKGYTVVKGAIPREKADGYRRKALDWFSQFPFGFVVNDKSTWTQEHLPVMMNGGMIMNYSATHEKWVWEARCEPGVLEPFAKLWGTDELLVSFDAVNITLPGRKDLKWSPWPHVDQSPTRKGLSCAQGIINLSQSGPTDGGLQLLTGSSALFDQFFKEHPPKPKAKDAPGQFDWYGFTLDDIKWFEDHGCRLIKVEAEPGDLIIWDSRTVHYASLPKSETIRTIIYATYTPAKLATEEDIKLKADIFRHYEGTTHWPHCNIFGQGRAMRGDTICPGERDEPLEKPELTDQVLKLAGVKRY</sequence>
<dbReference type="PANTHER" id="PTHR31630:SF6">
    <property type="entry name" value="PHYTANOYL-COA DIOXYGENASE-RELATED"/>
    <property type="match status" value="1"/>
</dbReference>
<name>A0ABR4JID8_9EURO</name>
<dbReference type="EMBL" id="JBFXLU010000128">
    <property type="protein sequence ID" value="KAL2839808.1"/>
    <property type="molecule type" value="Genomic_DNA"/>
</dbReference>
<reference evidence="2 3" key="1">
    <citation type="submission" date="2024-07" db="EMBL/GenBank/DDBJ databases">
        <title>Section-level genome sequencing and comparative genomics of Aspergillus sections Usti and Cavernicolus.</title>
        <authorList>
            <consortium name="Lawrence Berkeley National Laboratory"/>
            <person name="Nybo J.L."/>
            <person name="Vesth T.C."/>
            <person name="Theobald S."/>
            <person name="Frisvad J.C."/>
            <person name="Larsen T.O."/>
            <person name="Kjaerboelling I."/>
            <person name="Rothschild-Mancinelli K."/>
            <person name="Lyhne E.K."/>
            <person name="Kogle M.E."/>
            <person name="Barry K."/>
            <person name="Clum A."/>
            <person name="Na H."/>
            <person name="Ledsgaard L."/>
            <person name="Lin J."/>
            <person name="Lipzen A."/>
            <person name="Kuo A."/>
            <person name="Riley R."/>
            <person name="Mondo S."/>
            <person name="Labutti K."/>
            <person name="Haridas S."/>
            <person name="Pangalinan J."/>
            <person name="Salamov A.A."/>
            <person name="Simmons B.A."/>
            <person name="Magnuson J.K."/>
            <person name="Chen J."/>
            <person name="Drula E."/>
            <person name="Henrissat B."/>
            <person name="Wiebenga A."/>
            <person name="Lubbers R.J."/>
            <person name="Gomes A.C."/>
            <person name="Makela M.R."/>
            <person name="Stajich J."/>
            <person name="Grigoriev I.V."/>
            <person name="Mortensen U.H."/>
            <person name="De Vries R.P."/>
            <person name="Baker S.E."/>
            <person name="Andersen M.R."/>
        </authorList>
    </citation>
    <scope>NUCLEOTIDE SEQUENCE [LARGE SCALE GENOMIC DNA]</scope>
    <source>
        <strain evidence="2 3">CBS 123904</strain>
    </source>
</reference>
<comment type="pathway">
    <text evidence="1">Secondary metabolite biosynthesis.</text>
</comment>
<organism evidence="2 3">
    <name type="scientific">Aspergillus pseudoustus</name>
    <dbReference type="NCBI Taxonomy" id="1810923"/>
    <lineage>
        <taxon>Eukaryota</taxon>
        <taxon>Fungi</taxon>
        <taxon>Dikarya</taxon>
        <taxon>Ascomycota</taxon>
        <taxon>Pezizomycotina</taxon>
        <taxon>Eurotiomycetes</taxon>
        <taxon>Eurotiomycetidae</taxon>
        <taxon>Eurotiales</taxon>
        <taxon>Aspergillaceae</taxon>
        <taxon>Aspergillus</taxon>
        <taxon>Aspergillus subgen. Nidulantes</taxon>
    </lineage>
</organism>
<evidence type="ECO:0000313" key="2">
    <source>
        <dbReference type="EMBL" id="KAL2839808.1"/>
    </source>
</evidence>
<comment type="caution">
    <text evidence="2">The sequence shown here is derived from an EMBL/GenBank/DDBJ whole genome shotgun (WGS) entry which is preliminary data.</text>
</comment>
<gene>
    <name evidence="2" type="ORF">BJY01DRAFT_257566</name>
</gene>
<evidence type="ECO:0000313" key="3">
    <source>
        <dbReference type="Proteomes" id="UP001610446"/>
    </source>
</evidence>
<dbReference type="Proteomes" id="UP001610446">
    <property type="component" value="Unassembled WGS sequence"/>
</dbReference>